<evidence type="ECO:0000313" key="2">
    <source>
        <dbReference type="EMBL" id="NLQ21329.1"/>
    </source>
</evidence>
<sequence length="284" mass="31685">MTGMTKLAKLVVTGLFGTLAISMCLPAMAAERNDIKSCYEFAKIDPLTAKTVSGRHLFVAIDGTFSPDINIKQLVHEKVHLFLQAGDKITIISFSAYVKDFYTDVLFSGRLDTDIADRDDVSKKNLMAFDNCMNKQAQFVRSKIDAHIKHAFKPNDVDLPKTEILSNLSQVIAPQVAADTEGRRVLLLVSDMVENSDVTSFYSKNTLKVIEPEQEMLKIQKANMLSDFKQADIYVLGAGWVPATSKGFRGGQVMLPLKQFWQQYFESSHAELKGFGQPVLMTDM</sequence>
<dbReference type="Proteomes" id="UP000527352">
    <property type="component" value="Unassembled WGS sequence"/>
</dbReference>
<reference evidence="2 3" key="1">
    <citation type="submission" date="2020-04" db="EMBL/GenBank/DDBJ databases">
        <title>The first description of lens atrophy caused by putative novel Shewanella sp. that is a new emerging pathogen for cultured rainbow trout?</title>
        <authorList>
            <person name="Saticioglu I.B."/>
            <person name="Duman M."/>
            <person name="Altun S."/>
        </authorList>
    </citation>
    <scope>NUCLEOTIDE SEQUENCE [LARGE SCALE GENOMIC DNA]</scope>
    <source>
        <strain evidence="2 3">S-1</strain>
    </source>
</reference>
<keyword evidence="1" id="KW-0732">Signal</keyword>
<feature type="signal peptide" evidence="1">
    <location>
        <begin position="1"/>
        <end position="29"/>
    </location>
</feature>
<keyword evidence="3" id="KW-1185">Reference proteome</keyword>
<proteinExistence type="predicted"/>
<dbReference type="EMBL" id="JABAEB010000001">
    <property type="protein sequence ID" value="NLQ21329.1"/>
    <property type="molecule type" value="Genomic_DNA"/>
</dbReference>
<comment type="caution">
    <text evidence="2">The sequence shown here is derived from an EMBL/GenBank/DDBJ whole genome shotgun (WGS) entry which is preliminary data.</text>
</comment>
<accession>A0ABX1KHZ9</accession>
<protein>
    <recommendedName>
        <fullName evidence="4">VWFA domain-containing protein</fullName>
    </recommendedName>
</protein>
<dbReference type="RefSeq" id="WP_168822548.1">
    <property type="nucleotide sequence ID" value="NZ_JABAEB010000001.1"/>
</dbReference>
<evidence type="ECO:0008006" key="4">
    <source>
        <dbReference type="Google" id="ProtNLM"/>
    </source>
</evidence>
<feature type="chain" id="PRO_5046757388" description="VWFA domain-containing protein" evidence="1">
    <location>
        <begin position="30"/>
        <end position="284"/>
    </location>
</feature>
<evidence type="ECO:0000256" key="1">
    <source>
        <dbReference type="SAM" id="SignalP"/>
    </source>
</evidence>
<evidence type="ECO:0000313" key="3">
    <source>
        <dbReference type="Proteomes" id="UP000527352"/>
    </source>
</evidence>
<gene>
    <name evidence="2" type="ORF">HGO26_00295</name>
</gene>
<name>A0ABX1KHZ9_9GAMM</name>
<organism evidence="2 3">
    <name type="scientific">Shewanella oncorhynchi</name>
    <dbReference type="NCBI Taxonomy" id="2726434"/>
    <lineage>
        <taxon>Bacteria</taxon>
        <taxon>Pseudomonadati</taxon>
        <taxon>Pseudomonadota</taxon>
        <taxon>Gammaproteobacteria</taxon>
        <taxon>Alteromonadales</taxon>
        <taxon>Shewanellaceae</taxon>
        <taxon>Shewanella</taxon>
    </lineage>
</organism>